<protein>
    <submittedName>
        <fullName evidence="3">Snakin 5</fullName>
    </submittedName>
</protein>
<keyword evidence="2" id="KW-0812">Transmembrane</keyword>
<evidence type="ECO:0000313" key="3">
    <source>
        <dbReference type="EMBL" id="QLH55395.1"/>
    </source>
</evidence>
<feature type="transmembrane region" description="Helical" evidence="2">
    <location>
        <begin position="98"/>
        <end position="115"/>
    </location>
</feature>
<keyword evidence="2" id="KW-0472">Membrane</keyword>
<evidence type="ECO:0000256" key="2">
    <source>
        <dbReference type="SAM" id="Phobius"/>
    </source>
</evidence>
<proteinExistence type="evidence at transcript level"/>
<keyword evidence="2" id="KW-1133">Transmembrane helix</keyword>
<evidence type="ECO:0000256" key="1">
    <source>
        <dbReference type="SAM" id="MobiDB-lite"/>
    </source>
</evidence>
<name>A0A7D5SCS0_ALLCE</name>
<accession>A0A7D5SCS0</accession>
<sequence>MNIQKHNKQGKIQLQPLKKMNPKTEQRKKHFNHKNVEGGVMYDAQRHSTGSHVCSFARNAVQLAAVCLLVLTAISRLALATIIGRLNEEDPNAPEPSVFLSLPLSISSALSVYLGEA</sequence>
<feature type="region of interest" description="Disordered" evidence="1">
    <location>
        <begin position="1"/>
        <end position="26"/>
    </location>
</feature>
<dbReference type="EMBL" id="MN812876">
    <property type="protein sequence ID" value="QLH55395.1"/>
    <property type="molecule type" value="mRNA"/>
</dbReference>
<dbReference type="AlphaFoldDB" id="A0A7D5SCS0"/>
<organism evidence="3">
    <name type="scientific">Allium cepa</name>
    <name type="common">Onion</name>
    <dbReference type="NCBI Taxonomy" id="4679"/>
    <lineage>
        <taxon>Eukaryota</taxon>
        <taxon>Viridiplantae</taxon>
        <taxon>Streptophyta</taxon>
        <taxon>Embryophyta</taxon>
        <taxon>Tracheophyta</taxon>
        <taxon>Spermatophyta</taxon>
        <taxon>Magnoliopsida</taxon>
        <taxon>Liliopsida</taxon>
        <taxon>Asparagales</taxon>
        <taxon>Amaryllidaceae</taxon>
        <taxon>Allioideae</taxon>
        <taxon>Allieae</taxon>
        <taxon>Allium</taxon>
    </lineage>
</organism>
<feature type="transmembrane region" description="Helical" evidence="2">
    <location>
        <begin position="63"/>
        <end position="86"/>
    </location>
</feature>
<reference evidence="3" key="1">
    <citation type="submission" date="2019-12" db="EMBL/GenBank/DDBJ databases">
        <title>Molecular cloning and characterization of snakin genes from Allium cepa.</title>
        <authorList>
            <person name="Boroun H."/>
            <person name="Siahpoosh A."/>
            <person name="Mohammadi M."/>
            <person name="Sohrabi S.M."/>
            <person name="Ghasemian Yadegari J."/>
        </authorList>
    </citation>
    <scope>NUCLEOTIDE SEQUENCE</scope>
</reference>